<protein>
    <recommendedName>
        <fullName evidence="5">UPF0182 protein CJ199_01385</fullName>
    </recommendedName>
</protein>
<comment type="caution">
    <text evidence="7">The sequence shown here is derived from an EMBL/GenBank/DDBJ whole genome shotgun (WGS) entry which is preliminary data.</text>
</comment>
<dbReference type="Proteomes" id="UP000235598">
    <property type="component" value="Unassembled WGS sequence"/>
</dbReference>
<feature type="transmembrane region" description="Helical" evidence="5">
    <location>
        <begin position="54"/>
        <end position="74"/>
    </location>
</feature>
<proteinExistence type="inferred from homology"/>
<dbReference type="AlphaFoldDB" id="A0A2N6VPL5"/>
<keyword evidence="2 5" id="KW-0812">Transmembrane</keyword>
<dbReference type="GO" id="GO:0005886">
    <property type="term" value="C:plasma membrane"/>
    <property type="evidence" value="ECO:0007669"/>
    <property type="project" value="UniProtKB-SubCell"/>
</dbReference>
<feature type="region of interest" description="Disordered" evidence="6">
    <location>
        <begin position="886"/>
        <end position="991"/>
    </location>
</feature>
<dbReference type="OrthoDB" id="9763654at2"/>
<evidence type="ECO:0000256" key="4">
    <source>
        <dbReference type="ARBA" id="ARBA00023136"/>
    </source>
</evidence>
<name>A0A2N6VPL5_9MICO</name>
<dbReference type="GO" id="GO:0005576">
    <property type="term" value="C:extracellular region"/>
    <property type="evidence" value="ECO:0007669"/>
    <property type="project" value="TreeGrafter"/>
</dbReference>
<accession>A0A2N6VPL5</accession>
<feature type="transmembrane region" description="Helical" evidence="5">
    <location>
        <begin position="281"/>
        <end position="302"/>
    </location>
</feature>
<feature type="compositionally biased region" description="Basic and acidic residues" evidence="6">
    <location>
        <begin position="926"/>
        <end position="965"/>
    </location>
</feature>
<evidence type="ECO:0000256" key="6">
    <source>
        <dbReference type="SAM" id="MobiDB-lite"/>
    </source>
</evidence>
<evidence type="ECO:0000256" key="1">
    <source>
        <dbReference type="ARBA" id="ARBA00022475"/>
    </source>
</evidence>
<keyword evidence="1 5" id="KW-1003">Cell membrane</keyword>
<feature type="compositionally biased region" description="Gly residues" evidence="6">
    <location>
        <begin position="971"/>
        <end position="991"/>
    </location>
</feature>
<feature type="compositionally biased region" description="Low complexity" evidence="6">
    <location>
        <begin position="888"/>
        <end position="900"/>
    </location>
</feature>
<dbReference type="RefSeq" id="WP_102237736.1">
    <property type="nucleotide sequence ID" value="NZ_PNHK01000001.1"/>
</dbReference>
<feature type="transmembrane region" description="Helical" evidence="5">
    <location>
        <begin position="12"/>
        <end position="34"/>
    </location>
</feature>
<evidence type="ECO:0000256" key="5">
    <source>
        <dbReference type="HAMAP-Rule" id="MF_01600"/>
    </source>
</evidence>
<feature type="transmembrane region" description="Helical" evidence="5">
    <location>
        <begin position="249"/>
        <end position="269"/>
    </location>
</feature>
<keyword evidence="4 5" id="KW-0472">Membrane</keyword>
<evidence type="ECO:0000313" key="8">
    <source>
        <dbReference type="Proteomes" id="UP000235598"/>
    </source>
</evidence>
<dbReference type="InterPro" id="IPR005372">
    <property type="entry name" value="UPF0182"/>
</dbReference>
<organism evidence="7 8">
    <name type="scientific">Brevibacterium paucivorans</name>
    <dbReference type="NCBI Taxonomy" id="170994"/>
    <lineage>
        <taxon>Bacteria</taxon>
        <taxon>Bacillati</taxon>
        <taxon>Actinomycetota</taxon>
        <taxon>Actinomycetes</taxon>
        <taxon>Micrococcales</taxon>
        <taxon>Brevibacteriaceae</taxon>
        <taxon>Brevibacterium</taxon>
    </lineage>
</organism>
<evidence type="ECO:0000256" key="2">
    <source>
        <dbReference type="ARBA" id="ARBA00022692"/>
    </source>
</evidence>
<comment type="subcellular location">
    <subcellularLocation>
        <location evidence="5">Cell membrane</location>
        <topology evidence="5">Multi-pass membrane protein</topology>
    </subcellularLocation>
</comment>
<reference evidence="7 8" key="1">
    <citation type="submission" date="2017-09" db="EMBL/GenBank/DDBJ databases">
        <title>Bacterial strain isolated from the female urinary microbiota.</title>
        <authorList>
            <person name="Thomas-White K."/>
            <person name="Kumar N."/>
            <person name="Forster S."/>
            <person name="Putonti C."/>
            <person name="Lawley T."/>
            <person name="Wolfe A.J."/>
        </authorList>
    </citation>
    <scope>NUCLEOTIDE SEQUENCE [LARGE SCALE GENOMIC DNA]</scope>
    <source>
        <strain evidence="7 8">UMB1301</strain>
    </source>
</reference>
<gene>
    <name evidence="7" type="ORF">CJ199_01385</name>
</gene>
<dbReference type="PANTHER" id="PTHR39344:SF1">
    <property type="entry name" value="UPF0182 PROTEIN SLL1060"/>
    <property type="match status" value="1"/>
</dbReference>
<dbReference type="HAMAP" id="MF_01600">
    <property type="entry name" value="UPF0182"/>
    <property type="match status" value="1"/>
</dbReference>
<feature type="compositionally biased region" description="Basic and acidic residues" evidence="6">
    <location>
        <begin position="902"/>
        <end position="919"/>
    </location>
</feature>
<dbReference type="Pfam" id="PF03699">
    <property type="entry name" value="UPF0182"/>
    <property type="match status" value="1"/>
</dbReference>
<evidence type="ECO:0000256" key="3">
    <source>
        <dbReference type="ARBA" id="ARBA00022989"/>
    </source>
</evidence>
<feature type="transmembrane region" description="Helical" evidence="5">
    <location>
        <begin position="169"/>
        <end position="188"/>
    </location>
</feature>
<feature type="transmembrane region" description="Helical" evidence="5">
    <location>
        <begin position="209"/>
        <end position="229"/>
    </location>
</feature>
<keyword evidence="3 5" id="KW-1133">Transmembrane helix</keyword>
<dbReference type="EMBL" id="PNHK01000001">
    <property type="protein sequence ID" value="PMD06081.1"/>
    <property type="molecule type" value="Genomic_DNA"/>
</dbReference>
<evidence type="ECO:0000313" key="7">
    <source>
        <dbReference type="EMBL" id="PMD06081.1"/>
    </source>
</evidence>
<comment type="similarity">
    <text evidence="5">Belongs to the UPF0182 family.</text>
</comment>
<sequence>MSTPSQKTKKPSPLLLTLGAVAVLLVLFVVFAQVFTEALWFQQLGFLQVFTTEWIAKIILFFVGVIIMGGAIWFPLMLAHKKRPVYAPTSPRQENLDRYREAIEPLRRVVTIVVPAVIGVMGGIALSAAWQQALLFVNASEFGQKDPQFNMDLGFYMFHFPLLRTVADYVAMALLLSLIAAVIAHYLMGGIRPGDDSKLTVSRTARYHLAISAGLLILVQGVRMFLQRYSVLTSTGGLMTGASYKDVNITLPAMLIVAIAAVVVALIMAANAFRNVWKLSIVSVLTLLILGAVSIIALPAAVQQLQVQPSEQSLEKEYLQRNIDATRHAYGIDDVEVIPYSPSTDGKSGALREDAQTAASIRLLDPNLVSDTFRQIQQQRPFYSFPEQLDVDRYNINDEMQDTVIAVRELNPASQADSSWLNQAVVYTHGFGVVAAYGNRQGGDGQPAFLEANIPPTGELGEYEPRIYFGERSPRYSIVGAPEGADPREIDYPADNEDGGAQVYNTFKGNGGPSVGNFFNRLLFAIKFQDEQIVLSDALNSESQILFNRSPRERAQKAAPFLQIDGDPYPAVVDGRVQWIMDGYTTSKEYPYSTPQVLQDATQDSNTQRSGTTAALPPQQVNYIRNSVKVTVDAYDGSVNLYKWDDDDPVLKTWSKIFPDMVKPMSEMSGDLMSHVRYPEDMFKVQRSLLTRYHVDDANSFYTGQDFWTTPTDPTVNQESRLMQPPFYLTLQMPNQDAPAFSLTSSFIPRPTEGQTRNNLTGFLAANADAGNEKGVKHDDYGKLRLLQLPRNTTFPGPGQAQNNFNTEPNVQSSLNLLRQGESKVQNGNLLTLPVAGGLLYIQPVYVRSAGETSYPVLQRVLVAFGEQIGFAPTLDEALDQVFGGDSGARAGDADSSGEASEGEKGGADAGEEKGKPAREPNLQKALEDARNAMKESDDALKNGDWKKYGEAQERLRKALDEAGKLQDQQAGGGQGEGQGGQGDQGGQGEG</sequence>
<dbReference type="PANTHER" id="PTHR39344">
    <property type="entry name" value="UPF0182 PROTEIN SLL1060"/>
    <property type="match status" value="1"/>
</dbReference>
<feature type="transmembrane region" description="Helical" evidence="5">
    <location>
        <begin position="109"/>
        <end position="130"/>
    </location>
</feature>